<feature type="domain" description="Microcin J25-processing protein McjB C-terminal" evidence="1">
    <location>
        <begin position="23"/>
        <end position="133"/>
    </location>
</feature>
<evidence type="ECO:0000313" key="3">
    <source>
        <dbReference type="Proteomes" id="UP000256661"/>
    </source>
</evidence>
<dbReference type="Proteomes" id="UP000256661">
    <property type="component" value="Unassembled WGS sequence"/>
</dbReference>
<comment type="caution">
    <text evidence="2">The sequence shown here is derived from an EMBL/GenBank/DDBJ whole genome shotgun (WGS) entry which is preliminary data.</text>
</comment>
<reference evidence="2 3" key="1">
    <citation type="submission" date="2018-08" db="EMBL/GenBank/DDBJ databases">
        <title>Sequencing the genomes of 1000 actinobacteria strains.</title>
        <authorList>
            <person name="Klenk H.-P."/>
        </authorList>
    </citation>
    <scope>NUCLEOTIDE SEQUENCE [LARGE SCALE GENOMIC DNA]</scope>
    <source>
        <strain evidence="2 3">DSM 43927</strain>
    </source>
</reference>
<sequence length="138" mass="15167">MTMPVTLEPSASVPFRRRMLARVAVCAALPLARMSPGRLRRVLTAVRRGARPATEAEALAAREAIVTVSVRCAGQGCLPRSVASALLCRLYGRWPDWCTGIRTEPFRAHAWIEVDGRPIGELGDIAYFHKVMTVRAEP</sequence>
<dbReference type="InterPro" id="IPR053521">
    <property type="entry name" value="McjB-like"/>
</dbReference>
<dbReference type="NCBIfam" id="NF033537">
    <property type="entry name" value="lasso_biosyn_B2"/>
    <property type="match status" value="1"/>
</dbReference>
<dbReference type="EMBL" id="QTTT01000001">
    <property type="protein sequence ID" value="REE96915.1"/>
    <property type="molecule type" value="Genomic_DNA"/>
</dbReference>
<organism evidence="2 3">
    <name type="scientific">Thermomonospora umbrina</name>
    <dbReference type="NCBI Taxonomy" id="111806"/>
    <lineage>
        <taxon>Bacteria</taxon>
        <taxon>Bacillati</taxon>
        <taxon>Actinomycetota</taxon>
        <taxon>Actinomycetes</taxon>
        <taxon>Streptosporangiales</taxon>
        <taxon>Thermomonosporaceae</taxon>
        <taxon>Thermomonospora</taxon>
    </lineage>
</organism>
<proteinExistence type="predicted"/>
<dbReference type="OrthoDB" id="583768at2"/>
<dbReference type="AlphaFoldDB" id="A0A3D9SV87"/>
<keyword evidence="3" id="KW-1185">Reference proteome</keyword>
<dbReference type="InterPro" id="IPR032708">
    <property type="entry name" value="McjB_C"/>
</dbReference>
<accession>A0A3D9SV87</accession>
<dbReference type="Pfam" id="PF13471">
    <property type="entry name" value="Transglut_core3"/>
    <property type="match status" value="1"/>
</dbReference>
<name>A0A3D9SV87_9ACTN</name>
<evidence type="ECO:0000313" key="2">
    <source>
        <dbReference type="EMBL" id="REE96915.1"/>
    </source>
</evidence>
<gene>
    <name evidence="2" type="ORF">DFJ69_2368</name>
</gene>
<dbReference type="RefSeq" id="WP_116022491.1">
    <property type="nucleotide sequence ID" value="NZ_QTTT01000001.1"/>
</dbReference>
<protein>
    <submittedName>
        <fullName evidence="2">Transglutaminase superfamily protein</fullName>
    </submittedName>
</protein>
<evidence type="ECO:0000259" key="1">
    <source>
        <dbReference type="Pfam" id="PF13471"/>
    </source>
</evidence>